<evidence type="ECO:0000313" key="2">
    <source>
        <dbReference type="EMBL" id="CAD6494289.1"/>
    </source>
</evidence>
<protein>
    <recommendedName>
        <fullName evidence="4">DUF2806 domain-containing protein</fullName>
    </recommendedName>
</protein>
<dbReference type="Pfam" id="PF10987">
    <property type="entry name" value="DUF2806"/>
    <property type="match status" value="1"/>
</dbReference>
<name>A0A811T4W3_9EURY</name>
<dbReference type="EMBL" id="CAJHIN010000023">
    <property type="protein sequence ID" value="CAD6490389.1"/>
    <property type="molecule type" value="Genomic_DNA"/>
</dbReference>
<dbReference type="AlphaFoldDB" id="A0A811T4W3"/>
<dbReference type="InterPro" id="IPR021254">
    <property type="entry name" value="DUF2806"/>
</dbReference>
<sequence>MSEDKSISVVNLSNLSKPADTLIKKVSNAVGGIFEPYQITRVAKAEAKADLIKAESEIQITDLRRRALHRFVEEEAKRQSNIENIISKALPQLDDKGDPSQIEDDWVTNFFDKCRIVSDDEMQNLWSRVLSGEANVPGTYSKRTVNFLSDLDKDEAKLFSDLCGFGWMIGIFIPLVFDCQADIYNNKEISFNSLSHLDSIGLIQFNTLTGFVTEYLSQKTSISYYGKVLELSFAKETDNKLEVGTVLLTNIGQELAPICGSKPVDGFMDYVKDRWKDHLPEDNIEQASRTRGQGAS</sequence>
<organism evidence="1 3">
    <name type="scientific">Candidatus Argoarchaeum ethanivorans</name>
    <dbReference type="NCBI Taxonomy" id="2608793"/>
    <lineage>
        <taxon>Archaea</taxon>
        <taxon>Methanobacteriati</taxon>
        <taxon>Methanobacteriota</taxon>
        <taxon>Stenosarchaea group</taxon>
        <taxon>Methanomicrobia</taxon>
        <taxon>Methanosarcinales</taxon>
        <taxon>Methanosarcinales incertae sedis</taxon>
        <taxon>GOM Arc I cluster</taxon>
        <taxon>Candidatus Argoarchaeum</taxon>
    </lineage>
</organism>
<dbReference type="Proteomes" id="UP000634805">
    <property type="component" value="Unassembled WGS sequence"/>
</dbReference>
<evidence type="ECO:0000313" key="1">
    <source>
        <dbReference type="EMBL" id="CAD6490389.1"/>
    </source>
</evidence>
<proteinExistence type="predicted"/>
<accession>A0A811T4W3</accession>
<dbReference type="Proteomes" id="UP000606624">
    <property type="component" value="Unassembled WGS sequence"/>
</dbReference>
<comment type="caution">
    <text evidence="1">The sequence shown here is derived from an EMBL/GenBank/DDBJ whole genome shotgun (WGS) entry which is preliminary data.</text>
</comment>
<gene>
    <name evidence="2" type="ORF">EMLJLAPB_00750</name>
    <name evidence="1" type="ORF">KFBDDELM_00273</name>
</gene>
<evidence type="ECO:0008006" key="4">
    <source>
        <dbReference type="Google" id="ProtNLM"/>
    </source>
</evidence>
<reference evidence="1" key="1">
    <citation type="submission" date="2020-10" db="EMBL/GenBank/DDBJ databases">
        <authorList>
            <person name="Hahn C.J."/>
            <person name="Laso-Perez R."/>
            <person name="Vulcano F."/>
            <person name="Vaziourakis K.-M."/>
            <person name="Stokke R."/>
            <person name="Steen I.H."/>
            <person name="Teske A."/>
            <person name="Boetius A."/>
            <person name="Liebeke M."/>
            <person name="Amann R."/>
            <person name="Knittel K."/>
        </authorList>
    </citation>
    <scope>NUCLEOTIDE SEQUENCE</scope>
    <source>
        <strain evidence="2">Gfbio:e3339647-f889-4370-9287-4fb5cb688e4c:AG392D22_GoMArc1</strain>
        <strain evidence="1">Gfbio:e3339647-f889-4370-9287-4fb5cb688e4c:AG392E03_GoMArc1</strain>
    </source>
</reference>
<dbReference type="EMBL" id="CAJHIS010000019">
    <property type="protein sequence ID" value="CAD6494289.1"/>
    <property type="molecule type" value="Genomic_DNA"/>
</dbReference>
<evidence type="ECO:0000313" key="3">
    <source>
        <dbReference type="Proteomes" id="UP000606624"/>
    </source>
</evidence>